<protein>
    <recommendedName>
        <fullName evidence="13">Translocon-associated protein subunit alpha</fullName>
    </recommendedName>
</protein>
<gene>
    <name evidence="11" type="ORF">BASA50_006627</name>
</gene>
<dbReference type="Proteomes" id="UP001648503">
    <property type="component" value="Unassembled WGS sequence"/>
</dbReference>
<dbReference type="PANTHER" id="PTHR12924">
    <property type="entry name" value="TRANSLOCON-ASSOCIATED PROTEIN, ALPHA SUBUNIT"/>
    <property type="match status" value="1"/>
</dbReference>
<keyword evidence="3" id="KW-0732">Signal</keyword>
<evidence type="ECO:0000313" key="12">
    <source>
        <dbReference type="Proteomes" id="UP001648503"/>
    </source>
</evidence>
<feature type="compositionally biased region" description="Basic residues" evidence="9">
    <location>
        <begin position="257"/>
        <end position="266"/>
    </location>
</feature>
<keyword evidence="2 10" id="KW-0812">Transmembrane</keyword>
<sequence length="266" mass="30059">MGLELQLSPQQKQSHRLLPTTTTMLFCRTLPAVLLTALLTLTSSVTGAKLIVPEIREKHELTFAFDFPKRFQLGVFPSGKTGKVRFNITNTGNDKVTVFRVATTYTKPKDFTKKVSRSPAKDLSFTILPKKTIVYNHHFATDIEAQEANLQIAFDCEDYDSAGESYRVIALNHPVTIVYDDSLFDVKSIVMYIFSSVLFGLVSYFFYTVFFYTDGSKSTKTKKSRPAPSQPEAEAEPATEPKMEWIPDHVLQEHKKAAGTKTRKRK</sequence>
<dbReference type="Pfam" id="PF03896">
    <property type="entry name" value="TRAP_alpha"/>
    <property type="match status" value="1"/>
</dbReference>
<comment type="similarity">
    <text evidence="8">Belongs to the IRC22 family.</text>
</comment>
<proteinExistence type="inferred from homology"/>
<evidence type="ECO:0000256" key="7">
    <source>
        <dbReference type="ARBA" id="ARBA00037565"/>
    </source>
</evidence>
<dbReference type="InterPro" id="IPR005595">
    <property type="entry name" value="TRAP_alpha"/>
</dbReference>
<organism evidence="11 12">
    <name type="scientific">Batrachochytrium salamandrivorans</name>
    <dbReference type="NCBI Taxonomy" id="1357716"/>
    <lineage>
        <taxon>Eukaryota</taxon>
        <taxon>Fungi</taxon>
        <taxon>Fungi incertae sedis</taxon>
        <taxon>Chytridiomycota</taxon>
        <taxon>Chytridiomycota incertae sedis</taxon>
        <taxon>Chytridiomycetes</taxon>
        <taxon>Rhizophydiales</taxon>
        <taxon>Rhizophydiales incertae sedis</taxon>
        <taxon>Batrachochytrium</taxon>
    </lineage>
</organism>
<keyword evidence="4" id="KW-0256">Endoplasmic reticulum</keyword>
<feature type="transmembrane region" description="Helical" evidence="10">
    <location>
        <begin position="189"/>
        <end position="213"/>
    </location>
</feature>
<keyword evidence="6 10" id="KW-0472">Membrane</keyword>
<accession>A0ABQ8F969</accession>
<keyword evidence="5 10" id="KW-1133">Transmembrane helix</keyword>
<evidence type="ECO:0000256" key="10">
    <source>
        <dbReference type="SAM" id="Phobius"/>
    </source>
</evidence>
<name>A0ABQ8F969_9FUNG</name>
<comment type="function">
    <text evidence="7">Is probably involved in a pathway contributing to genomic integrity.</text>
</comment>
<evidence type="ECO:0000256" key="5">
    <source>
        <dbReference type="ARBA" id="ARBA00022989"/>
    </source>
</evidence>
<evidence type="ECO:0000256" key="1">
    <source>
        <dbReference type="ARBA" id="ARBA00004115"/>
    </source>
</evidence>
<comment type="caution">
    <text evidence="11">The sequence shown here is derived from an EMBL/GenBank/DDBJ whole genome shotgun (WGS) entry which is preliminary data.</text>
</comment>
<keyword evidence="12" id="KW-1185">Reference proteome</keyword>
<evidence type="ECO:0000256" key="9">
    <source>
        <dbReference type="SAM" id="MobiDB-lite"/>
    </source>
</evidence>
<evidence type="ECO:0000256" key="3">
    <source>
        <dbReference type="ARBA" id="ARBA00022729"/>
    </source>
</evidence>
<reference evidence="11 12" key="1">
    <citation type="submission" date="2021-02" db="EMBL/GenBank/DDBJ databases">
        <title>Variation within the Batrachochytrium salamandrivorans European outbreak.</title>
        <authorList>
            <person name="Kelly M."/>
            <person name="Pasmans F."/>
            <person name="Shea T.P."/>
            <person name="Munoz J.F."/>
            <person name="Carranza S."/>
            <person name="Cuomo C.A."/>
            <person name="Martel A."/>
        </authorList>
    </citation>
    <scope>NUCLEOTIDE SEQUENCE [LARGE SCALE GENOMIC DNA]</scope>
    <source>
        <strain evidence="11 12">AMFP18/2</strain>
    </source>
</reference>
<dbReference type="PANTHER" id="PTHR12924:SF0">
    <property type="entry name" value="TRANSLOCON-ASSOCIATED PROTEIN SUBUNIT ALPHA"/>
    <property type="match status" value="1"/>
</dbReference>
<feature type="compositionally biased region" description="Low complexity" evidence="9">
    <location>
        <begin position="226"/>
        <end position="238"/>
    </location>
</feature>
<evidence type="ECO:0000256" key="4">
    <source>
        <dbReference type="ARBA" id="ARBA00022824"/>
    </source>
</evidence>
<evidence type="ECO:0000256" key="2">
    <source>
        <dbReference type="ARBA" id="ARBA00022692"/>
    </source>
</evidence>
<evidence type="ECO:0008006" key="13">
    <source>
        <dbReference type="Google" id="ProtNLM"/>
    </source>
</evidence>
<evidence type="ECO:0000256" key="8">
    <source>
        <dbReference type="ARBA" id="ARBA00038311"/>
    </source>
</evidence>
<comment type="subcellular location">
    <subcellularLocation>
        <location evidence="1">Endoplasmic reticulum membrane</location>
        <topology evidence="1">Single-pass type I membrane protein</topology>
    </subcellularLocation>
</comment>
<feature type="compositionally biased region" description="Basic and acidic residues" evidence="9">
    <location>
        <begin position="239"/>
        <end position="256"/>
    </location>
</feature>
<evidence type="ECO:0000256" key="6">
    <source>
        <dbReference type="ARBA" id="ARBA00023136"/>
    </source>
</evidence>
<dbReference type="EMBL" id="JAFCIX010000335">
    <property type="protein sequence ID" value="KAH6594380.1"/>
    <property type="molecule type" value="Genomic_DNA"/>
</dbReference>
<evidence type="ECO:0000313" key="11">
    <source>
        <dbReference type="EMBL" id="KAH6594380.1"/>
    </source>
</evidence>
<feature type="region of interest" description="Disordered" evidence="9">
    <location>
        <begin position="216"/>
        <end position="266"/>
    </location>
</feature>